<protein>
    <submittedName>
        <fullName evidence="2">Toxin</fullName>
    </submittedName>
</protein>
<evidence type="ECO:0000313" key="3">
    <source>
        <dbReference type="EMBL" id="PQJ87450.1"/>
    </source>
</evidence>
<gene>
    <name evidence="2" type="ORF">BTO22_13380</name>
    <name evidence="3" type="ORF">BTO23_15160</name>
    <name evidence="1" type="ORF">GCM10007855_41350</name>
</gene>
<reference evidence="1" key="1">
    <citation type="journal article" date="2014" name="Int. J. Syst. Evol. Microbiol.">
        <title>Complete genome of a new Firmicutes species belonging to the dominant human colonic microbiota ('Ruminococcus bicirculans') reveals two chromosomes and a selective capacity to utilize plant glucans.</title>
        <authorList>
            <consortium name="NISC Comparative Sequencing Program"/>
            <person name="Wegmann U."/>
            <person name="Louis P."/>
            <person name="Goesmann A."/>
            <person name="Henrissat B."/>
            <person name="Duncan S.H."/>
            <person name="Flint H.J."/>
        </authorList>
    </citation>
    <scope>NUCLEOTIDE SEQUENCE</scope>
    <source>
        <strain evidence="1">NBRC 105001</strain>
    </source>
</reference>
<reference evidence="4 5" key="2">
    <citation type="submission" date="2016-12" db="EMBL/GenBank/DDBJ databases">
        <title>Diversity of luminous bacteria.</title>
        <authorList>
            <person name="Yoshizawa S."/>
            <person name="Kogure K."/>
        </authorList>
    </citation>
    <scope>NUCLEOTIDE SEQUENCE [LARGE SCALE GENOMIC DNA]</scope>
    <source>
        <strain evidence="2 4">ATCC 33715</strain>
        <strain evidence="3 5">NBRC 105001</strain>
    </source>
</reference>
<dbReference type="EMBL" id="MSCP01000002">
    <property type="protein sequence ID" value="PQJ87450.1"/>
    <property type="molecule type" value="Genomic_DNA"/>
</dbReference>
<dbReference type="Proteomes" id="UP000239263">
    <property type="component" value="Unassembled WGS sequence"/>
</dbReference>
<dbReference type="Gene3D" id="3.10.450.530">
    <property type="entry name" value="Ribonuclease toxin, BrnT, of type II toxin-antitoxin system"/>
    <property type="match status" value="1"/>
</dbReference>
<evidence type="ECO:0000313" key="6">
    <source>
        <dbReference type="Proteomes" id="UP001156660"/>
    </source>
</evidence>
<dbReference type="InterPro" id="IPR007460">
    <property type="entry name" value="BrnT_toxin"/>
</dbReference>
<reference evidence="6" key="3">
    <citation type="journal article" date="2019" name="Int. J. Syst. Evol. Microbiol.">
        <title>The Global Catalogue of Microorganisms (GCM) 10K type strain sequencing project: providing services to taxonomists for standard genome sequencing and annotation.</title>
        <authorList>
            <consortium name="The Broad Institute Genomics Platform"/>
            <consortium name="The Broad Institute Genome Sequencing Center for Infectious Disease"/>
            <person name="Wu L."/>
            <person name="Ma J."/>
        </authorList>
    </citation>
    <scope>NUCLEOTIDE SEQUENCE [LARGE SCALE GENOMIC DNA]</scope>
    <source>
        <strain evidence="6">NBRC 105001</strain>
    </source>
</reference>
<organism evidence="2 4">
    <name type="scientific">Aliivibrio sifiae</name>
    <dbReference type="NCBI Taxonomy" id="566293"/>
    <lineage>
        <taxon>Bacteria</taxon>
        <taxon>Pseudomonadati</taxon>
        <taxon>Pseudomonadota</taxon>
        <taxon>Gammaproteobacteria</taxon>
        <taxon>Vibrionales</taxon>
        <taxon>Vibrionaceae</taxon>
        <taxon>Aliivibrio</taxon>
    </lineage>
</organism>
<name>A0A2S7X396_9GAMM</name>
<dbReference type="InterPro" id="IPR038573">
    <property type="entry name" value="BrnT_sf"/>
</dbReference>
<keyword evidence="6" id="KW-1185">Reference proteome</keyword>
<evidence type="ECO:0000313" key="2">
    <source>
        <dbReference type="EMBL" id="PQJ84508.1"/>
    </source>
</evidence>
<dbReference type="GeneID" id="57352106"/>
<dbReference type="EMBL" id="BSOU01000036">
    <property type="protein sequence ID" value="GLR77260.1"/>
    <property type="molecule type" value="Genomic_DNA"/>
</dbReference>
<dbReference type="AlphaFoldDB" id="A0A2S7X396"/>
<evidence type="ECO:0000313" key="1">
    <source>
        <dbReference type="EMBL" id="GLR77260.1"/>
    </source>
</evidence>
<evidence type="ECO:0000313" key="4">
    <source>
        <dbReference type="Proteomes" id="UP000239263"/>
    </source>
</evidence>
<reference evidence="1" key="4">
    <citation type="submission" date="2023-01" db="EMBL/GenBank/DDBJ databases">
        <title>Draft genome sequence of Aliivibrio sifiae strain NBRC 105001.</title>
        <authorList>
            <person name="Sun Q."/>
            <person name="Mori K."/>
        </authorList>
    </citation>
    <scope>NUCLEOTIDE SEQUENCE</scope>
    <source>
        <strain evidence="1">NBRC 105001</strain>
    </source>
</reference>
<dbReference type="Pfam" id="PF04365">
    <property type="entry name" value="BrnT_toxin"/>
    <property type="match status" value="1"/>
</dbReference>
<dbReference type="Proteomes" id="UP001156660">
    <property type="component" value="Unassembled WGS sequence"/>
</dbReference>
<dbReference type="Proteomes" id="UP000239273">
    <property type="component" value="Unassembled WGS sequence"/>
</dbReference>
<dbReference type="EMBL" id="MSCO01000002">
    <property type="protein sequence ID" value="PQJ84508.1"/>
    <property type="molecule type" value="Genomic_DNA"/>
</dbReference>
<dbReference type="OrthoDB" id="9802417at2"/>
<dbReference type="RefSeq" id="WP_045032871.1">
    <property type="nucleotide sequence ID" value="NZ_BSOU01000036.1"/>
</dbReference>
<accession>A0A2S7X396</accession>
<proteinExistence type="predicted"/>
<comment type="caution">
    <text evidence="2">The sequence shown here is derived from an EMBL/GenBank/DDBJ whole genome shotgun (WGS) entry which is preliminary data.</text>
</comment>
<sequence length="87" mass="10142">MVNFEFDEVKSNSNLEKHGVDFNVAQLLWNDPDLIEIPVNTHDEPRYIVIAMLNGKHWTGVITYRGQNIRIISVRRSRKGEVKVYES</sequence>
<evidence type="ECO:0000313" key="5">
    <source>
        <dbReference type="Proteomes" id="UP000239273"/>
    </source>
</evidence>